<dbReference type="GeneID" id="20041528"/>
<accession>A0A076FGR0</accession>
<evidence type="ECO:0000313" key="2">
    <source>
        <dbReference type="EMBL" id="AII17265.1"/>
    </source>
</evidence>
<keyword evidence="3" id="KW-1185">Reference proteome</keyword>
<dbReference type="KEGG" id="vg:20041528"/>
<protein>
    <submittedName>
        <fullName evidence="2">Uncharacterized protein</fullName>
    </submittedName>
</protein>
<keyword evidence="1" id="KW-0175">Coiled coil</keyword>
<reference evidence="2 3" key="1">
    <citation type="journal article" date="2014" name="Virology">
        <title>Genome of brown tide virus (AaV), the little giant of the Megaviridae, elucidates NCLDV genome expansion and host-virus coevolution.</title>
        <authorList>
            <person name="Moniruzzaman M."/>
            <person name="LeCleir G.R."/>
            <person name="Brown C.M."/>
            <person name="Gobler C.J."/>
            <person name="Bidle K.D."/>
            <person name="Wilson W.H."/>
            <person name="Wilhelm S.W."/>
        </authorList>
    </citation>
    <scope>NUCLEOTIDE SEQUENCE [LARGE SCALE GENOMIC DNA]</scope>
    <source>
        <strain evidence="2">BtV-01</strain>
    </source>
</reference>
<dbReference type="RefSeq" id="YP_009052410.1">
    <property type="nucleotide sequence ID" value="NC_024697.1"/>
</dbReference>
<evidence type="ECO:0000313" key="3">
    <source>
        <dbReference type="Proteomes" id="UP000028667"/>
    </source>
</evidence>
<dbReference type="Proteomes" id="UP000028667">
    <property type="component" value="Segment"/>
</dbReference>
<feature type="coiled-coil region" evidence="1">
    <location>
        <begin position="16"/>
        <end position="47"/>
    </location>
</feature>
<organism evidence="2 3">
    <name type="scientific">Aureococcus anophagefferens virus</name>
    <dbReference type="NCBI Taxonomy" id="1474867"/>
    <lineage>
        <taxon>Viruses</taxon>
        <taxon>Varidnaviria</taxon>
        <taxon>Bamfordvirae</taxon>
        <taxon>Nucleocytoviricota</taxon>
        <taxon>Megaviricetes</taxon>
        <taxon>Imitervirales</taxon>
        <taxon>Schizomimiviridae</taxon>
        <taxon>Kratosvirus</taxon>
        <taxon>Kratosvirus quantuckense</taxon>
    </lineage>
</organism>
<sequence length="117" mass="13298">MGCVPSKKRVERQQYNQELKARTRATLDEAERLLNEFSHDLDDRHEKRKQDAVVAKVAADALVKSALTPEEKVLAAEASAAADEKVARVERIEKSFAENDFYSAMRRKRLGLEPKKT</sequence>
<dbReference type="EMBL" id="KJ645900">
    <property type="protein sequence ID" value="AII17265.1"/>
    <property type="molecule type" value="Genomic_DNA"/>
</dbReference>
<name>A0A076FGR0_9VIRU</name>
<proteinExistence type="predicted"/>
<evidence type="ECO:0000256" key="1">
    <source>
        <dbReference type="SAM" id="Coils"/>
    </source>
</evidence>
<gene>
    <name evidence="2" type="ORF">AaV_341</name>
</gene>